<proteinExistence type="predicted"/>
<dbReference type="Proteomes" id="UP000583613">
    <property type="component" value="Unassembled WGS sequence"/>
</dbReference>
<reference evidence="1 2" key="1">
    <citation type="submission" date="2019-09" db="EMBL/GenBank/DDBJ databases">
        <title>Bird 10,000 Genomes (B10K) Project - Family phase.</title>
        <authorList>
            <person name="Zhang G."/>
        </authorList>
    </citation>
    <scope>NUCLEOTIDE SEQUENCE [LARGE SCALE GENOMIC DNA]</scope>
    <source>
        <strain evidence="1">B10K-DU-001-04</strain>
        <tissue evidence="1">Muscle</tissue>
    </source>
</reference>
<evidence type="ECO:0000313" key="1">
    <source>
        <dbReference type="EMBL" id="NXF90139.1"/>
    </source>
</evidence>
<dbReference type="AlphaFoldDB" id="A0A7K8XGN2"/>
<dbReference type="PRINTS" id="PR02107">
    <property type="entry name" value="INOS145TPRIP"/>
</dbReference>
<gene>
    <name evidence="1" type="primary">Itpripl1_2</name>
    <name evidence="1" type="ORF">EUBBOU_R09852</name>
</gene>
<dbReference type="InterPro" id="IPR024810">
    <property type="entry name" value="MAB21L/cGLR"/>
</dbReference>
<dbReference type="Gene3D" id="1.10.1410.40">
    <property type="match status" value="1"/>
</dbReference>
<keyword evidence="2" id="KW-1185">Reference proteome</keyword>
<feature type="non-terminal residue" evidence="1">
    <location>
        <position position="1"/>
    </location>
</feature>
<protein>
    <submittedName>
        <fullName evidence="1">IPIL1 protein</fullName>
    </submittedName>
</protein>
<name>A0A7K8XGN2_9PICI</name>
<evidence type="ECO:0000313" key="2">
    <source>
        <dbReference type="Proteomes" id="UP000583613"/>
    </source>
</evidence>
<feature type="non-terminal residue" evidence="1">
    <location>
        <position position="357"/>
    </location>
</feature>
<dbReference type="PANTHER" id="PTHR10656:SF40">
    <property type="entry name" value="INOSITOL 1,4,5-TRISPHOSPHATE RECEPTOR-INTERACTING PROTEIN-LIKE 1"/>
    <property type="match status" value="1"/>
</dbReference>
<comment type="caution">
    <text evidence="1">The sequence shown here is derived from an EMBL/GenBank/DDBJ whole genome shotgun (WGS) entry which is preliminary data.</text>
</comment>
<dbReference type="InterPro" id="IPR026250">
    <property type="entry name" value="ITPRIP-like"/>
</dbReference>
<sequence>IITGGMERRVQKVISRSWMVKQMVDDLLQVLQERLSDTLLPVLHPAIGVGSAFQGWCPYEKDDIVYQLLVPLKPPHGHTFSLELGTTQTPAKDCRIRVDLECTCTEHKMLCIVHNTEEYLKWRKQEEPSLLDILCTHAYLDVEKVTCWFQDLVKEAWVTLPQAHQYKMKESSFSQRSCLMQLTSDCGRTLNLQMMFGVQQGDTDIFFSSQASEDTYTPSTAWIESYTVAEGKFFHHIGKQLPQGSVHLQCLYLCSRILHGTDISPYILKTVVMHLLNTTPLSGWRRCFAIMRLSDILSFLRYCVEWKQLNNFFGNRNIPKEIILPAHFQISQPHNVLQHLVQNPAAHDKAKRQLEQL</sequence>
<accession>A0A7K8XGN2</accession>
<dbReference type="GO" id="GO:0016020">
    <property type="term" value="C:membrane"/>
    <property type="evidence" value="ECO:0007669"/>
    <property type="project" value="TreeGrafter"/>
</dbReference>
<dbReference type="SMART" id="SM01265">
    <property type="entry name" value="Mab-21"/>
    <property type="match status" value="1"/>
</dbReference>
<organism evidence="1 2">
    <name type="scientific">Eubucco bourcierii</name>
    <name type="common">red-headed barbet</name>
    <dbReference type="NCBI Taxonomy" id="91767"/>
    <lineage>
        <taxon>Eukaryota</taxon>
        <taxon>Metazoa</taxon>
        <taxon>Chordata</taxon>
        <taxon>Craniata</taxon>
        <taxon>Vertebrata</taxon>
        <taxon>Euteleostomi</taxon>
        <taxon>Archelosauria</taxon>
        <taxon>Archosauria</taxon>
        <taxon>Dinosauria</taxon>
        <taxon>Saurischia</taxon>
        <taxon>Theropoda</taxon>
        <taxon>Coelurosauria</taxon>
        <taxon>Aves</taxon>
        <taxon>Neognathae</taxon>
        <taxon>Neoaves</taxon>
        <taxon>Telluraves</taxon>
        <taxon>Coraciimorphae</taxon>
        <taxon>Piciformes</taxon>
        <taxon>Ramphastidae</taxon>
        <taxon>Eubucco</taxon>
    </lineage>
</organism>
<dbReference type="EMBL" id="VWZE01010131">
    <property type="protein sequence ID" value="NXF90139.1"/>
    <property type="molecule type" value="Genomic_DNA"/>
</dbReference>
<dbReference type="PANTHER" id="PTHR10656">
    <property type="entry name" value="CELL FATE DETERMINING PROTEIN MAB21-RELATED"/>
    <property type="match status" value="1"/>
</dbReference>
<dbReference type="OrthoDB" id="9034619at2759"/>